<gene>
    <name evidence="1" type="ORF">NQ176_g7548</name>
</gene>
<sequence length="129" mass="14242">MATYITHVVTEHQPDAIVILTSQPHPLTARTDSNAQGLFLFRSFSLQSTITAVPDLDNDVDKHKLDSIRKQQSGTGHWKRELASDSEEAIKADKGQQSGAKESVEALQERTKRAAEETNRSGTSHQEGM</sequence>
<name>A0ACC1MZV5_9HYPO</name>
<evidence type="ECO:0000313" key="1">
    <source>
        <dbReference type="EMBL" id="KAJ2971733.1"/>
    </source>
</evidence>
<evidence type="ECO:0000313" key="2">
    <source>
        <dbReference type="Proteomes" id="UP001143910"/>
    </source>
</evidence>
<dbReference type="EMBL" id="JANJQO010001282">
    <property type="protein sequence ID" value="KAJ2971733.1"/>
    <property type="molecule type" value="Genomic_DNA"/>
</dbReference>
<accession>A0ACC1MZV5</accession>
<keyword evidence="2" id="KW-1185">Reference proteome</keyword>
<dbReference type="Proteomes" id="UP001143910">
    <property type="component" value="Unassembled WGS sequence"/>
</dbReference>
<organism evidence="1 2">
    <name type="scientific">Zarea fungicola</name>
    <dbReference type="NCBI Taxonomy" id="93591"/>
    <lineage>
        <taxon>Eukaryota</taxon>
        <taxon>Fungi</taxon>
        <taxon>Dikarya</taxon>
        <taxon>Ascomycota</taxon>
        <taxon>Pezizomycotina</taxon>
        <taxon>Sordariomycetes</taxon>
        <taxon>Hypocreomycetidae</taxon>
        <taxon>Hypocreales</taxon>
        <taxon>Cordycipitaceae</taxon>
        <taxon>Zarea</taxon>
    </lineage>
</organism>
<protein>
    <submittedName>
        <fullName evidence="1">Uncharacterized protein</fullName>
    </submittedName>
</protein>
<proteinExistence type="predicted"/>
<reference evidence="1" key="1">
    <citation type="submission" date="2022-08" db="EMBL/GenBank/DDBJ databases">
        <title>Genome Sequence of Lecanicillium fungicola.</title>
        <authorList>
            <person name="Buettner E."/>
        </authorList>
    </citation>
    <scope>NUCLEOTIDE SEQUENCE</scope>
    <source>
        <strain evidence="1">Babe33</strain>
    </source>
</reference>
<comment type="caution">
    <text evidence="1">The sequence shown here is derived from an EMBL/GenBank/DDBJ whole genome shotgun (WGS) entry which is preliminary data.</text>
</comment>